<feature type="compositionally biased region" description="Basic residues" evidence="1">
    <location>
        <begin position="89"/>
        <end position="102"/>
    </location>
</feature>
<reference evidence="2" key="1">
    <citation type="journal article" date="2019" name="Sci. Rep.">
        <title>Draft genome of Tanacetum cinerariifolium, the natural source of mosquito coil.</title>
        <authorList>
            <person name="Yamashiro T."/>
            <person name="Shiraishi A."/>
            <person name="Satake H."/>
            <person name="Nakayama K."/>
        </authorList>
    </citation>
    <scope>NUCLEOTIDE SEQUENCE</scope>
</reference>
<name>A0A699HGD3_TANCI</name>
<feature type="region of interest" description="Disordered" evidence="1">
    <location>
        <begin position="50"/>
        <end position="138"/>
    </location>
</feature>
<protein>
    <submittedName>
        <fullName evidence="2">Uncharacterized protein</fullName>
    </submittedName>
</protein>
<feature type="compositionally biased region" description="Polar residues" evidence="1">
    <location>
        <begin position="126"/>
        <end position="138"/>
    </location>
</feature>
<comment type="caution">
    <text evidence="2">The sequence shown here is derived from an EMBL/GenBank/DDBJ whole genome shotgun (WGS) entry which is preliminary data.</text>
</comment>
<accession>A0A699HGD3</accession>
<gene>
    <name evidence="2" type="ORF">Tci_391277</name>
</gene>
<evidence type="ECO:0000256" key="1">
    <source>
        <dbReference type="SAM" id="MobiDB-lite"/>
    </source>
</evidence>
<sequence>MACNGQTVVHVTSHELEASSSSHVYHPKSFTVCLFPHLVDPPMQKIKLQVKENQEKDKIGSKPDKNGKRVKAGKSLKQLQWIKEEKPKKTQKNGQKRKRSQKLFKYLKNEEKKGARNAILPKYQPQGPNLPTAHTCTP</sequence>
<dbReference type="EMBL" id="BKCJ010158850">
    <property type="protein sequence ID" value="GEY19303.1"/>
    <property type="molecule type" value="Genomic_DNA"/>
</dbReference>
<feature type="compositionally biased region" description="Basic and acidic residues" evidence="1">
    <location>
        <begin position="50"/>
        <end position="67"/>
    </location>
</feature>
<proteinExistence type="predicted"/>
<dbReference type="AlphaFoldDB" id="A0A699HGD3"/>
<organism evidence="2">
    <name type="scientific">Tanacetum cinerariifolium</name>
    <name type="common">Dalmatian daisy</name>
    <name type="synonym">Chrysanthemum cinerariifolium</name>
    <dbReference type="NCBI Taxonomy" id="118510"/>
    <lineage>
        <taxon>Eukaryota</taxon>
        <taxon>Viridiplantae</taxon>
        <taxon>Streptophyta</taxon>
        <taxon>Embryophyta</taxon>
        <taxon>Tracheophyta</taxon>
        <taxon>Spermatophyta</taxon>
        <taxon>Magnoliopsida</taxon>
        <taxon>eudicotyledons</taxon>
        <taxon>Gunneridae</taxon>
        <taxon>Pentapetalae</taxon>
        <taxon>asterids</taxon>
        <taxon>campanulids</taxon>
        <taxon>Asterales</taxon>
        <taxon>Asteraceae</taxon>
        <taxon>Asteroideae</taxon>
        <taxon>Anthemideae</taxon>
        <taxon>Anthemidinae</taxon>
        <taxon>Tanacetum</taxon>
    </lineage>
</organism>
<evidence type="ECO:0000313" key="2">
    <source>
        <dbReference type="EMBL" id="GEY19303.1"/>
    </source>
</evidence>